<dbReference type="AlphaFoldDB" id="A0A1E3PIH8"/>
<dbReference type="Gene3D" id="3.20.20.70">
    <property type="entry name" value="Aldolase class I"/>
    <property type="match status" value="1"/>
</dbReference>
<dbReference type="CDD" id="cd02933">
    <property type="entry name" value="OYE_like_FMN"/>
    <property type="match status" value="1"/>
</dbReference>
<reference evidence="5 6" key="1">
    <citation type="journal article" date="2016" name="Proc. Natl. Acad. Sci. U.S.A.">
        <title>Comparative genomics of biotechnologically important yeasts.</title>
        <authorList>
            <person name="Riley R."/>
            <person name="Haridas S."/>
            <person name="Wolfe K.H."/>
            <person name="Lopes M.R."/>
            <person name="Hittinger C.T."/>
            <person name="Goeker M."/>
            <person name="Salamov A.A."/>
            <person name="Wisecaver J.H."/>
            <person name="Long T.M."/>
            <person name="Calvey C.H."/>
            <person name="Aerts A.L."/>
            <person name="Barry K.W."/>
            <person name="Choi C."/>
            <person name="Clum A."/>
            <person name="Coughlan A.Y."/>
            <person name="Deshpande S."/>
            <person name="Douglass A.P."/>
            <person name="Hanson S.J."/>
            <person name="Klenk H.-P."/>
            <person name="LaButti K.M."/>
            <person name="Lapidus A."/>
            <person name="Lindquist E.A."/>
            <person name="Lipzen A.M."/>
            <person name="Meier-Kolthoff J.P."/>
            <person name="Ohm R.A."/>
            <person name="Otillar R.P."/>
            <person name="Pangilinan J.L."/>
            <person name="Peng Y."/>
            <person name="Rokas A."/>
            <person name="Rosa C.A."/>
            <person name="Scheuner C."/>
            <person name="Sibirny A.A."/>
            <person name="Slot J.C."/>
            <person name="Stielow J.B."/>
            <person name="Sun H."/>
            <person name="Kurtzman C.P."/>
            <person name="Blackwell M."/>
            <person name="Grigoriev I.V."/>
            <person name="Jeffries T.W."/>
        </authorList>
    </citation>
    <scope>NUCLEOTIDE SEQUENCE [LARGE SCALE GENOMIC DNA]</scope>
    <source>
        <strain evidence="5 6">DSM 6958</strain>
    </source>
</reference>
<keyword evidence="6" id="KW-1185">Reference proteome</keyword>
<dbReference type="Pfam" id="PF00724">
    <property type="entry name" value="Oxidored_FMN"/>
    <property type="match status" value="1"/>
</dbReference>
<dbReference type="FunFam" id="3.20.20.70:FF:000138">
    <property type="entry name" value="NADPH dehydrogenase 1"/>
    <property type="match status" value="1"/>
</dbReference>
<protein>
    <submittedName>
        <fullName evidence="5">NADH:flavin oxidoreductase/NADH oxidase</fullName>
    </submittedName>
</protein>
<comment type="cofactor">
    <cofactor evidence="1">
        <name>FMN</name>
        <dbReference type="ChEBI" id="CHEBI:58210"/>
    </cofactor>
</comment>
<keyword evidence="3" id="KW-0285">Flavoprotein</keyword>
<dbReference type="InterPro" id="IPR045247">
    <property type="entry name" value="Oye-like"/>
</dbReference>
<dbReference type="OrthoDB" id="276546at2759"/>
<dbReference type="Proteomes" id="UP000095009">
    <property type="component" value="Unassembled WGS sequence"/>
</dbReference>
<dbReference type="SUPFAM" id="SSF51395">
    <property type="entry name" value="FMN-linked oxidoreductases"/>
    <property type="match status" value="1"/>
</dbReference>
<keyword evidence="3" id="KW-0288">FMN</keyword>
<dbReference type="InterPro" id="IPR001155">
    <property type="entry name" value="OxRdtase_FMN_N"/>
</dbReference>
<evidence type="ECO:0000313" key="6">
    <source>
        <dbReference type="Proteomes" id="UP000095009"/>
    </source>
</evidence>
<organism evidence="5 6">
    <name type="scientific">Nadsonia fulvescens var. elongata DSM 6958</name>
    <dbReference type="NCBI Taxonomy" id="857566"/>
    <lineage>
        <taxon>Eukaryota</taxon>
        <taxon>Fungi</taxon>
        <taxon>Dikarya</taxon>
        <taxon>Ascomycota</taxon>
        <taxon>Saccharomycotina</taxon>
        <taxon>Dipodascomycetes</taxon>
        <taxon>Dipodascales</taxon>
        <taxon>Dipodascales incertae sedis</taxon>
        <taxon>Nadsonia</taxon>
    </lineage>
</organism>
<proteinExistence type="inferred from homology"/>
<comment type="similarity">
    <text evidence="2">Belongs to the NADH:flavin oxidoreductase/NADH oxidase family.</text>
</comment>
<dbReference type="PANTHER" id="PTHR22893:SF91">
    <property type="entry name" value="NADPH DEHYDROGENASE 2-RELATED"/>
    <property type="match status" value="1"/>
</dbReference>
<name>A0A1E3PIH8_9ASCO</name>
<dbReference type="GO" id="GO:0010181">
    <property type="term" value="F:FMN binding"/>
    <property type="evidence" value="ECO:0007669"/>
    <property type="project" value="InterPro"/>
</dbReference>
<dbReference type="GO" id="GO:0003959">
    <property type="term" value="F:NADPH dehydrogenase activity"/>
    <property type="evidence" value="ECO:0007669"/>
    <property type="project" value="TreeGrafter"/>
</dbReference>
<evidence type="ECO:0000256" key="3">
    <source>
        <dbReference type="ARBA" id="ARBA00022643"/>
    </source>
</evidence>
<evidence type="ECO:0000256" key="1">
    <source>
        <dbReference type="ARBA" id="ARBA00001917"/>
    </source>
</evidence>
<evidence type="ECO:0000259" key="4">
    <source>
        <dbReference type="Pfam" id="PF00724"/>
    </source>
</evidence>
<sequence length="380" mass="42530">MTKESAPTATLFTPIKVGSNQLQHRVFLPPLTRRKASDDHVPTDIMLEYYNQRSSRPGTLLITEGTFPSRELGGYSNVPGLWNQDQINGWKKITDKVHANQSVIYAQIWALGRVASPEYMKAHDLPVIGPSPLSFPEENGHIPHELTIEEIETIKQAYVQAALNALEAGFDGIEVHSANGYLLNQFVSSHSNVRTDKYGGSIENRARLVLEVVAAILEAYKEKTGSYEVAASKIGIRFSPWGSFQGMEGATIPNELATYVYLASELERRAQEGKRLAYIHVVEARGNEALLNPYYPKAASNEWLYLSWQGMVLRAGSYNAELAHEHIKEHSNTLVGFGRYFISNPDIVNRLEQGIELNEYDRSTFYTPGTKGYIDYPFAS</sequence>
<dbReference type="InterPro" id="IPR013785">
    <property type="entry name" value="Aldolase_TIM"/>
</dbReference>
<dbReference type="EMBL" id="KV454410">
    <property type="protein sequence ID" value="ODQ65100.1"/>
    <property type="molecule type" value="Genomic_DNA"/>
</dbReference>
<evidence type="ECO:0000256" key="2">
    <source>
        <dbReference type="ARBA" id="ARBA00005979"/>
    </source>
</evidence>
<dbReference type="STRING" id="857566.A0A1E3PIH8"/>
<accession>A0A1E3PIH8</accession>
<evidence type="ECO:0000313" key="5">
    <source>
        <dbReference type="EMBL" id="ODQ65100.1"/>
    </source>
</evidence>
<dbReference type="PANTHER" id="PTHR22893">
    <property type="entry name" value="NADH OXIDOREDUCTASE-RELATED"/>
    <property type="match status" value="1"/>
</dbReference>
<feature type="domain" description="NADH:flavin oxidoreductase/NADH oxidase N-terminal" evidence="4">
    <location>
        <begin position="11"/>
        <end position="358"/>
    </location>
</feature>
<gene>
    <name evidence="5" type="ORF">NADFUDRAFT_46861</name>
</gene>